<dbReference type="AlphaFoldDB" id="A0AAV9Q8V6"/>
<evidence type="ECO:0000313" key="2">
    <source>
        <dbReference type="Proteomes" id="UP001345827"/>
    </source>
</evidence>
<gene>
    <name evidence="1" type="ORF">LTR25_005259</name>
</gene>
<evidence type="ECO:0000313" key="1">
    <source>
        <dbReference type="EMBL" id="KAK5536585.1"/>
    </source>
</evidence>
<evidence type="ECO:0008006" key="3">
    <source>
        <dbReference type="Google" id="ProtNLM"/>
    </source>
</evidence>
<organism evidence="1 2">
    <name type="scientific">Vermiconidia calcicola</name>
    <dbReference type="NCBI Taxonomy" id="1690605"/>
    <lineage>
        <taxon>Eukaryota</taxon>
        <taxon>Fungi</taxon>
        <taxon>Dikarya</taxon>
        <taxon>Ascomycota</taxon>
        <taxon>Pezizomycotina</taxon>
        <taxon>Dothideomycetes</taxon>
        <taxon>Dothideomycetidae</taxon>
        <taxon>Mycosphaerellales</taxon>
        <taxon>Extremaceae</taxon>
        <taxon>Vermiconidia</taxon>
    </lineage>
</organism>
<keyword evidence="2" id="KW-1185">Reference proteome</keyword>
<proteinExistence type="predicted"/>
<comment type="caution">
    <text evidence="1">The sequence shown here is derived from an EMBL/GenBank/DDBJ whole genome shotgun (WGS) entry which is preliminary data.</text>
</comment>
<sequence length="169" mass="18574">MATNPLFTAKDEKRVLGNISVFPDLLANSAFLYALVYSMVLSWNSWECSIESLYLKGSAIERLHENLRKSDVTSQALSACTMLMLGHAACRSGEYTEYAAHSEGLYRLVKACNSSGAPLPDDILRAVFWHDVACTGIIDGAPRFSKADFPALFDQNLPLTHKPDIDAAE</sequence>
<protein>
    <recommendedName>
        <fullName evidence="3">HD domain-containing protein</fullName>
    </recommendedName>
</protein>
<reference evidence="1 2" key="1">
    <citation type="submission" date="2023-06" db="EMBL/GenBank/DDBJ databases">
        <title>Black Yeasts Isolated from many extreme environments.</title>
        <authorList>
            <person name="Coleine C."/>
            <person name="Stajich J.E."/>
            <person name="Selbmann L."/>
        </authorList>
    </citation>
    <scope>NUCLEOTIDE SEQUENCE [LARGE SCALE GENOMIC DNA]</scope>
    <source>
        <strain evidence="1 2">CCFEE 5887</strain>
    </source>
</reference>
<dbReference type="EMBL" id="JAXLQG010000008">
    <property type="protein sequence ID" value="KAK5536585.1"/>
    <property type="molecule type" value="Genomic_DNA"/>
</dbReference>
<name>A0AAV9Q8V6_9PEZI</name>
<dbReference type="Proteomes" id="UP001345827">
    <property type="component" value="Unassembled WGS sequence"/>
</dbReference>
<accession>A0AAV9Q8V6</accession>